<evidence type="ECO:0000313" key="2">
    <source>
        <dbReference type="EMBL" id="KAH7976514.1"/>
    </source>
</evidence>
<sequence length="316" mass="35472">MAEATKEKGVSVITTNYMRLLRSLCRTTSAPSLAGVAAIFEEFRYCLSHGTAEHPSSSSSHSSRASTKRVGNSVRVNNAGFERSCTWVPDKERCWIVSDRELWNSILVLDNIELLEHTWGELRLQGYEGSVNNSEHQNVLRASFLVHLLLRQHRCVTYIILDMTTTVLERSVLLHGIRTGAAGVKLLEIKSPSFDKLTAAENTWPRAVARLKNLVHLCICSAYSSTEIAHTLGVYVEQAHVLTTLLLVDIKVNKTLETLAFDMTSTPSKDELSNLFALVQRIGVFSRLRFNWINPRGSDFAKGAMTSQRSFEHYKM</sequence>
<organism evidence="2 3">
    <name type="scientific">Rhipicephalus sanguineus</name>
    <name type="common">Brown dog tick</name>
    <name type="synonym">Ixodes sanguineus</name>
    <dbReference type="NCBI Taxonomy" id="34632"/>
    <lineage>
        <taxon>Eukaryota</taxon>
        <taxon>Metazoa</taxon>
        <taxon>Ecdysozoa</taxon>
        <taxon>Arthropoda</taxon>
        <taxon>Chelicerata</taxon>
        <taxon>Arachnida</taxon>
        <taxon>Acari</taxon>
        <taxon>Parasitiformes</taxon>
        <taxon>Ixodida</taxon>
        <taxon>Ixodoidea</taxon>
        <taxon>Ixodidae</taxon>
        <taxon>Rhipicephalinae</taxon>
        <taxon>Rhipicephalus</taxon>
        <taxon>Rhipicephalus</taxon>
    </lineage>
</organism>
<evidence type="ECO:0000313" key="3">
    <source>
        <dbReference type="Proteomes" id="UP000821837"/>
    </source>
</evidence>
<accession>A0A9D4QEZ7</accession>
<proteinExistence type="predicted"/>
<dbReference type="VEuPathDB" id="VectorBase:RSAN_049942"/>
<protein>
    <submittedName>
        <fullName evidence="2">Uncharacterized protein</fullName>
    </submittedName>
</protein>
<evidence type="ECO:0000256" key="1">
    <source>
        <dbReference type="SAM" id="MobiDB-lite"/>
    </source>
</evidence>
<dbReference type="Proteomes" id="UP000821837">
    <property type="component" value="Chromosome 10"/>
</dbReference>
<name>A0A9D4QEZ7_RHISA</name>
<comment type="caution">
    <text evidence="2">The sequence shown here is derived from an EMBL/GenBank/DDBJ whole genome shotgun (WGS) entry which is preliminary data.</text>
</comment>
<dbReference type="VEuPathDB" id="VectorBase:RSAN_036339"/>
<feature type="region of interest" description="Disordered" evidence="1">
    <location>
        <begin position="52"/>
        <end position="71"/>
    </location>
</feature>
<reference evidence="2" key="1">
    <citation type="journal article" date="2020" name="Cell">
        <title>Large-Scale Comparative Analyses of Tick Genomes Elucidate Their Genetic Diversity and Vector Capacities.</title>
        <authorList>
            <consortium name="Tick Genome and Microbiome Consortium (TIGMIC)"/>
            <person name="Jia N."/>
            <person name="Wang J."/>
            <person name="Shi W."/>
            <person name="Du L."/>
            <person name="Sun Y."/>
            <person name="Zhan W."/>
            <person name="Jiang J.F."/>
            <person name="Wang Q."/>
            <person name="Zhang B."/>
            <person name="Ji P."/>
            <person name="Bell-Sakyi L."/>
            <person name="Cui X.M."/>
            <person name="Yuan T.T."/>
            <person name="Jiang B.G."/>
            <person name="Yang W.F."/>
            <person name="Lam T.T."/>
            <person name="Chang Q.C."/>
            <person name="Ding S.J."/>
            <person name="Wang X.J."/>
            <person name="Zhu J.G."/>
            <person name="Ruan X.D."/>
            <person name="Zhao L."/>
            <person name="Wei J.T."/>
            <person name="Ye R.Z."/>
            <person name="Que T.C."/>
            <person name="Du C.H."/>
            <person name="Zhou Y.H."/>
            <person name="Cheng J.X."/>
            <person name="Dai P.F."/>
            <person name="Guo W.B."/>
            <person name="Han X.H."/>
            <person name="Huang E.J."/>
            <person name="Li L.F."/>
            <person name="Wei W."/>
            <person name="Gao Y.C."/>
            <person name="Liu J.Z."/>
            <person name="Shao H.Z."/>
            <person name="Wang X."/>
            <person name="Wang C.C."/>
            <person name="Yang T.C."/>
            <person name="Huo Q.B."/>
            <person name="Li W."/>
            <person name="Chen H.Y."/>
            <person name="Chen S.E."/>
            <person name="Zhou L.G."/>
            <person name="Ni X.B."/>
            <person name="Tian J.H."/>
            <person name="Sheng Y."/>
            <person name="Liu T."/>
            <person name="Pan Y.S."/>
            <person name="Xia L.Y."/>
            <person name="Li J."/>
            <person name="Zhao F."/>
            <person name="Cao W.C."/>
        </authorList>
    </citation>
    <scope>NUCLEOTIDE SEQUENCE</scope>
    <source>
        <strain evidence="2">Rsan-2018</strain>
    </source>
</reference>
<gene>
    <name evidence="2" type="ORF">HPB52_015476</name>
</gene>
<keyword evidence="3" id="KW-1185">Reference proteome</keyword>
<feature type="compositionally biased region" description="Low complexity" evidence="1">
    <location>
        <begin position="56"/>
        <end position="65"/>
    </location>
</feature>
<dbReference type="EMBL" id="JABSTV010001246">
    <property type="protein sequence ID" value="KAH7976514.1"/>
    <property type="molecule type" value="Genomic_DNA"/>
</dbReference>
<reference evidence="2" key="2">
    <citation type="submission" date="2021-09" db="EMBL/GenBank/DDBJ databases">
        <authorList>
            <person name="Jia N."/>
            <person name="Wang J."/>
            <person name="Shi W."/>
            <person name="Du L."/>
            <person name="Sun Y."/>
            <person name="Zhan W."/>
            <person name="Jiang J."/>
            <person name="Wang Q."/>
            <person name="Zhang B."/>
            <person name="Ji P."/>
            <person name="Sakyi L.B."/>
            <person name="Cui X."/>
            <person name="Yuan T."/>
            <person name="Jiang B."/>
            <person name="Yang W."/>
            <person name="Lam T.T.-Y."/>
            <person name="Chang Q."/>
            <person name="Ding S."/>
            <person name="Wang X."/>
            <person name="Zhu J."/>
            <person name="Ruan X."/>
            <person name="Zhao L."/>
            <person name="Wei J."/>
            <person name="Que T."/>
            <person name="Du C."/>
            <person name="Cheng J."/>
            <person name="Dai P."/>
            <person name="Han X."/>
            <person name="Huang E."/>
            <person name="Gao Y."/>
            <person name="Liu J."/>
            <person name="Shao H."/>
            <person name="Ye R."/>
            <person name="Li L."/>
            <person name="Wei W."/>
            <person name="Wang X."/>
            <person name="Wang C."/>
            <person name="Huo Q."/>
            <person name="Li W."/>
            <person name="Guo W."/>
            <person name="Chen H."/>
            <person name="Chen S."/>
            <person name="Zhou L."/>
            <person name="Zhou L."/>
            <person name="Ni X."/>
            <person name="Tian J."/>
            <person name="Zhou Y."/>
            <person name="Sheng Y."/>
            <person name="Liu T."/>
            <person name="Pan Y."/>
            <person name="Xia L."/>
            <person name="Li J."/>
            <person name="Zhao F."/>
            <person name="Cao W."/>
        </authorList>
    </citation>
    <scope>NUCLEOTIDE SEQUENCE</scope>
    <source>
        <strain evidence="2">Rsan-2018</strain>
        <tissue evidence="2">Larvae</tissue>
    </source>
</reference>
<dbReference type="AlphaFoldDB" id="A0A9D4QEZ7"/>